<evidence type="ECO:0000259" key="1">
    <source>
        <dbReference type="Pfam" id="PF00535"/>
    </source>
</evidence>
<sequence length="286" mass="32965">MKTYPKITIITASYNAARTIEQTISSVVHQDYPNLEYIIVDGGSTDGTVEIIKRYESYGVKWISEPDQGLYDALNKGAQMSSGDFVEIIGADDALTKEDIISQIACQMDSSVDILCGQVWCVDERNKTQHIGTNENIQNRETYHGGMPPHAAMFVRRELLLRCPFDTNYQIAADYKFFLQCYCDQRIRIQPTNKIVAFFANAGVSSDIEACWKEYNHIHQELKLPFRAPDYTLLSPMKRIIKRTLICVHLFIPARKIWNYIRSCVCWQKHVCDNKICRWCGRVERD</sequence>
<proteinExistence type="predicted"/>
<dbReference type="Proteomes" id="UP000003175">
    <property type="component" value="Unassembled WGS sequence"/>
</dbReference>
<dbReference type="InterPro" id="IPR029044">
    <property type="entry name" value="Nucleotide-diphossugar_trans"/>
</dbReference>
<dbReference type="Pfam" id="PF00535">
    <property type="entry name" value="Glycos_transf_2"/>
    <property type="match status" value="1"/>
</dbReference>
<dbReference type="RefSeq" id="WP_006696827.1">
    <property type="nucleotide sequence ID" value="NZ_JH376860.1"/>
</dbReference>
<dbReference type="Gene3D" id="3.90.550.10">
    <property type="entry name" value="Spore Coat Polysaccharide Biosynthesis Protein SpsA, Chain A"/>
    <property type="match status" value="1"/>
</dbReference>
<protein>
    <recommendedName>
        <fullName evidence="1">Glycosyltransferase 2-like domain-containing protein</fullName>
    </recommendedName>
</protein>
<gene>
    <name evidence="2" type="ORF">HMPREF9432_01607</name>
</gene>
<dbReference type="PANTHER" id="PTHR22916:SF3">
    <property type="entry name" value="UDP-GLCNAC:BETAGAL BETA-1,3-N-ACETYLGLUCOSAMINYLTRANSFERASE-LIKE PROTEIN 1"/>
    <property type="match status" value="1"/>
</dbReference>
<dbReference type="PANTHER" id="PTHR22916">
    <property type="entry name" value="GLYCOSYLTRANSFERASE"/>
    <property type="match status" value="1"/>
</dbReference>
<dbReference type="SUPFAM" id="SSF53448">
    <property type="entry name" value="Nucleotide-diphospho-sugar transferases"/>
    <property type="match status" value="1"/>
</dbReference>
<organism evidence="2 3">
    <name type="scientific">Selenomonas noxia F0398</name>
    <dbReference type="NCBI Taxonomy" id="702437"/>
    <lineage>
        <taxon>Bacteria</taxon>
        <taxon>Bacillati</taxon>
        <taxon>Bacillota</taxon>
        <taxon>Negativicutes</taxon>
        <taxon>Selenomonadales</taxon>
        <taxon>Selenomonadaceae</taxon>
        <taxon>Selenomonas</taxon>
    </lineage>
</organism>
<reference evidence="2 3" key="1">
    <citation type="submission" date="2011-08" db="EMBL/GenBank/DDBJ databases">
        <title>The Genome Sequence of Selenomonas noxia F0398.</title>
        <authorList>
            <consortium name="The Broad Institute Genome Sequencing Platform"/>
            <person name="Earl A."/>
            <person name="Ward D."/>
            <person name="Feldgarden M."/>
            <person name="Gevers D."/>
            <person name="Izard J."/>
            <person name="Ganesan A."/>
            <person name="Blanton J.M."/>
            <person name="Baranova O.V."/>
            <person name="Tanner A.C."/>
            <person name="Dewhirst F.E."/>
            <person name="Young S.K."/>
            <person name="Zeng Q."/>
            <person name="Gargeya S."/>
            <person name="Fitzgerald M."/>
            <person name="Haas B."/>
            <person name="Abouelleil A."/>
            <person name="Alvarado L."/>
            <person name="Arachchi H.M."/>
            <person name="Berlin A."/>
            <person name="Brown A."/>
            <person name="Chapman S.B."/>
            <person name="Chen Z."/>
            <person name="Dunbar C."/>
            <person name="Freedman E."/>
            <person name="Gearin G."/>
            <person name="Gellesch M."/>
            <person name="Goldberg J."/>
            <person name="Griggs A."/>
            <person name="Gujja S."/>
            <person name="Heiman D."/>
            <person name="Howarth C."/>
            <person name="Larson L."/>
            <person name="Lui A."/>
            <person name="MacDonald P.J.P."/>
            <person name="Montmayeur A."/>
            <person name="Murphy C."/>
            <person name="Neiman D."/>
            <person name="Pearson M."/>
            <person name="Priest M."/>
            <person name="Roberts A."/>
            <person name="Saif S."/>
            <person name="Shea T."/>
            <person name="Shenoy N."/>
            <person name="Sisk P."/>
            <person name="Stolte C."/>
            <person name="Sykes S."/>
            <person name="Wortman J."/>
            <person name="Nusbaum C."/>
            <person name="Birren B."/>
        </authorList>
    </citation>
    <scope>NUCLEOTIDE SEQUENCE [LARGE SCALE GENOMIC DNA]</scope>
    <source>
        <strain evidence="2 3">F0398</strain>
    </source>
</reference>
<dbReference type="EMBL" id="ADGH01000016">
    <property type="protein sequence ID" value="EHG23933.1"/>
    <property type="molecule type" value="Genomic_DNA"/>
</dbReference>
<comment type="caution">
    <text evidence="2">The sequence shown here is derived from an EMBL/GenBank/DDBJ whole genome shotgun (WGS) entry which is preliminary data.</text>
</comment>
<evidence type="ECO:0000313" key="2">
    <source>
        <dbReference type="EMBL" id="EHG23933.1"/>
    </source>
</evidence>
<feature type="domain" description="Glycosyltransferase 2-like" evidence="1">
    <location>
        <begin position="8"/>
        <end position="159"/>
    </location>
</feature>
<dbReference type="CDD" id="cd06433">
    <property type="entry name" value="GT_2_WfgS_like"/>
    <property type="match status" value="1"/>
</dbReference>
<dbReference type="InterPro" id="IPR001173">
    <property type="entry name" value="Glyco_trans_2-like"/>
</dbReference>
<name>A0ABN0DNL6_9FIRM</name>
<evidence type="ECO:0000313" key="3">
    <source>
        <dbReference type="Proteomes" id="UP000003175"/>
    </source>
</evidence>
<keyword evidence="3" id="KW-1185">Reference proteome</keyword>
<accession>A0ABN0DNL6</accession>